<sequence length="67" mass="7534">MILRTLFLFARSKRFFTGVRESGGRKTVGRVTRLPVGLGEFDEKLGRDTVDDGGHVNSYRSFGHGFK</sequence>
<name>A0A0L7RF38_9HYME</name>
<gene>
    <name evidence="1" type="ORF">WH47_09401</name>
</gene>
<keyword evidence="2" id="KW-1185">Reference proteome</keyword>
<evidence type="ECO:0000313" key="2">
    <source>
        <dbReference type="Proteomes" id="UP000053825"/>
    </source>
</evidence>
<dbReference type="AlphaFoldDB" id="A0A0L7RF38"/>
<accession>A0A0L7RF38</accession>
<proteinExistence type="predicted"/>
<protein>
    <submittedName>
        <fullName evidence="1">Uncharacterized protein</fullName>
    </submittedName>
</protein>
<evidence type="ECO:0000313" key="1">
    <source>
        <dbReference type="EMBL" id="KOC69443.1"/>
    </source>
</evidence>
<dbReference type="EMBL" id="KQ414608">
    <property type="protein sequence ID" value="KOC69443.1"/>
    <property type="molecule type" value="Genomic_DNA"/>
</dbReference>
<dbReference type="Proteomes" id="UP000053825">
    <property type="component" value="Unassembled WGS sequence"/>
</dbReference>
<organism evidence="1 2">
    <name type="scientific">Habropoda laboriosa</name>
    <dbReference type="NCBI Taxonomy" id="597456"/>
    <lineage>
        <taxon>Eukaryota</taxon>
        <taxon>Metazoa</taxon>
        <taxon>Ecdysozoa</taxon>
        <taxon>Arthropoda</taxon>
        <taxon>Hexapoda</taxon>
        <taxon>Insecta</taxon>
        <taxon>Pterygota</taxon>
        <taxon>Neoptera</taxon>
        <taxon>Endopterygota</taxon>
        <taxon>Hymenoptera</taxon>
        <taxon>Apocrita</taxon>
        <taxon>Aculeata</taxon>
        <taxon>Apoidea</taxon>
        <taxon>Anthophila</taxon>
        <taxon>Apidae</taxon>
        <taxon>Habropoda</taxon>
    </lineage>
</organism>
<reference evidence="1 2" key="1">
    <citation type="submission" date="2015-07" db="EMBL/GenBank/DDBJ databases">
        <title>The genome of Habropoda laboriosa.</title>
        <authorList>
            <person name="Pan H."/>
            <person name="Kapheim K."/>
        </authorList>
    </citation>
    <scope>NUCLEOTIDE SEQUENCE [LARGE SCALE GENOMIC DNA]</scope>
    <source>
        <strain evidence="1">0110345459</strain>
    </source>
</reference>